<sequence>MNINPQALSTAIFLIGGTTLLLTIAWTVGHLIRLRRLNKRHEQATIDMMARKSTSVNLSDEGVVK</sequence>
<keyword evidence="1" id="KW-1133">Transmembrane helix</keyword>
<proteinExistence type="predicted"/>
<feature type="transmembrane region" description="Helical" evidence="1">
    <location>
        <begin position="12"/>
        <end position="32"/>
    </location>
</feature>
<protein>
    <submittedName>
        <fullName evidence="2">Uncharacterized protein</fullName>
    </submittedName>
</protein>
<gene>
    <name evidence="2" type="ORF">LCGC14_2734380</name>
</gene>
<evidence type="ECO:0000256" key="1">
    <source>
        <dbReference type="SAM" id="Phobius"/>
    </source>
</evidence>
<comment type="caution">
    <text evidence="2">The sequence shown here is derived from an EMBL/GenBank/DDBJ whole genome shotgun (WGS) entry which is preliminary data.</text>
</comment>
<evidence type="ECO:0000313" key="2">
    <source>
        <dbReference type="EMBL" id="KKK89310.1"/>
    </source>
</evidence>
<reference evidence="2" key="1">
    <citation type="journal article" date="2015" name="Nature">
        <title>Complex archaea that bridge the gap between prokaryotes and eukaryotes.</title>
        <authorList>
            <person name="Spang A."/>
            <person name="Saw J.H."/>
            <person name="Jorgensen S.L."/>
            <person name="Zaremba-Niedzwiedzka K."/>
            <person name="Martijn J."/>
            <person name="Lind A.E."/>
            <person name="van Eijk R."/>
            <person name="Schleper C."/>
            <person name="Guy L."/>
            <person name="Ettema T.J."/>
        </authorList>
    </citation>
    <scope>NUCLEOTIDE SEQUENCE</scope>
</reference>
<dbReference type="AlphaFoldDB" id="A0A0F8ZTK9"/>
<accession>A0A0F8ZTK9</accession>
<organism evidence="2">
    <name type="scientific">marine sediment metagenome</name>
    <dbReference type="NCBI Taxonomy" id="412755"/>
    <lineage>
        <taxon>unclassified sequences</taxon>
        <taxon>metagenomes</taxon>
        <taxon>ecological metagenomes</taxon>
    </lineage>
</organism>
<dbReference type="EMBL" id="LAZR01049588">
    <property type="protein sequence ID" value="KKK89310.1"/>
    <property type="molecule type" value="Genomic_DNA"/>
</dbReference>
<name>A0A0F8ZTK9_9ZZZZ</name>
<keyword evidence="1" id="KW-0472">Membrane</keyword>
<keyword evidence="1" id="KW-0812">Transmembrane</keyword>